<dbReference type="Gene3D" id="3.40.50.2000">
    <property type="entry name" value="Glycogen Phosphorylase B"/>
    <property type="match status" value="2"/>
</dbReference>
<dbReference type="PANTHER" id="PTHR30160">
    <property type="entry name" value="TETRAACYLDISACCHARIDE 4'-KINASE-RELATED"/>
    <property type="match status" value="1"/>
</dbReference>
<dbReference type="EMBL" id="ACIS01000001">
    <property type="protein sequence ID" value="EEG10245.1"/>
    <property type="molecule type" value="Genomic_DNA"/>
</dbReference>
<evidence type="ECO:0000256" key="1">
    <source>
        <dbReference type="ARBA" id="ARBA00022676"/>
    </source>
</evidence>
<sequence>MSAALYLPERPRLLVIIVARFGDTLLVTPTLAALKQRWPDAELTVLAHPGRMEVLEHLPFIDRLAPITKQRAFWRGRCPFRPRYDAAIVYGGDAALYRYARRVSRQVVAFAAEEAALTRCIDHAVTRPQEPMHAVDERALLLQPFGIVPASRHLSYQVSSREAAWAEQWMRQQGFAGRRLIGFQLQSFPAKAYRDWPVERFETLAKLLFERYPDVQLLLLGGPEGRAAAQALADKLGPRATCVAGTLTMRQNAALLSRLTLYVGVDTGPTHLAGALDVPMVAMYHCFHRGALLAPQEHPRLAVIEHPCPEGEVRREARMAEIALQPVLDAVCKQLDS</sequence>
<keyword evidence="1" id="KW-0328">Glycosyltransferase</keyword>
<dbReference type="SUPFAM" id="SSF53756">
    <property type="entry name" value="UDP-Glycosyltransferase/glycogen phosphorylase"/>
    <property type="match status" value="1"/>
</dbReference>
<evidence type="ECO:0000313" key="4">
    <source>
        <dbReference type="Proteomes" id="UP000003165"/>
    </source>
</evidence>
<dbReference type="Pfam" id="PF01075">
    <property type="entry name" value="Glyco_transf_9"/>
    <property type="match status" value="1"/>
</dbReference>
<dbReference type="AlphaFoldDB" id="B9YYP2"/>
<dbReference type="GO" id="GO:0009244">
    <property type="term" value="P:lipopolysaccharide core region biosynthetic process"/>
    <property type="evidence" value="ECO:0007669"/>
    <property type="project" value="TreeGrafter"/>
</dbReference>
<dbReference type="RefSeq" id="WP_008952247.1">
    <property type="nucleotide sequence ID" value="NZ_ACIS01000001.1"/>
</dbReference>
<dbReference type="InterPro" id="IPR051199">
    <property type="entry name" value="LPS_LOS_Heptosyltrfase"/>
</dbReference>
<comment type="caution">
    <text evidence="3">The sequence shown here is derived from an EMBL/GenBank/DDBJ whole genome shotgun (WGS) entry which is preliminary data.</text>
</comment>
<keyword evidence="4" id="KW-1185">Reference proteome</keyword>
<dbReference type="GO" id="GO:0005829">
    <property type="term" value="C:cytosol"/>
    <property type="evidence" value="ECO:0007669"/>
    <property type="project" value="TreeGrafter"/>
</dbReference>
<proteinExistence type="predicted"/>
<dbReference type="GO" id="GO:0008713">
    <property type="term" value="F:ADP-heptose-lipopolysaccharide heptosyltransferase activity"/>
    <property type="evidence" value="ECO:0007669"/>
    <property type="project" value="TreeGrafter"/>
</dbReference>
<evidence type="ECO:0000256" key="2">
    <source>
        <dbReference type="ARBA" id="ARBA00022679"/>
    </source>
</evidence>
<accession>B9YYP2</accession>
<name>B9YYP2_9NEIS</name>
<protein>
    <submittedName>
        <fullName evidence="3">Glycosyl transferase family 9</fullName>
    </submittedName>
</protein>
<keyword evidence="2 3" id="KW-0808">Transferase</keyword>
<gene>
    <name evidence="3" type="ORF">FuraDRAFT_0227</name>
</gene>
<reference evidence="3 4" key="1">
    <citation type="submission" date="2009-02" db="EMBL/GenBank/DDBJ databases">
        <title>Sequencing of the draft genome and assembly of Lutiella nitroferrum 2002.</title>
        <authorList>
            <consortium name="US DOE Joint Genome Institute (JGI-PGF)"/>
            <person name="Lucas S."/>
            <person name="Copeland A."/>
            <person name="Lapidus A."/>
            <person name="Glavina del Rio T."/>
            <person name="Tice H."/>
            <person name="Bruce D."/>
            <person name="Goodwin L."/>
            <person name="Pitluck S."/>
            <person name="Larimer F."/>
            <person name="Land M.L."/>
            <person name="Hauser L."/>
            <person name="Coates J.D."/>
        </authorList>
    </citation>
    <scope>NUCLEOTIDE SEQUENCE [LARGE SCALE GENOMIC DNA]</scope>
    <source>
        <strain evidence="3 4">2002</strain>
    </source>
</reference>
<evidence type="ECO:0000313" key="3">
    <source>
        <dbReference type="EMBL" id="EEG10245.1"/>
    </source>
</evidence>
<organism evidence="3 4">
    <name type="scientific">Pseudogulbenkiania ferrooxidans 2002</name>
    <dbReference type="NCBI Taxonomy" id="279714"/>
    <lineage>
        <taxon>Bacteria</taxon>
        <taxon>Pseudomonadati</taxon>
        <taxon>Pseudomonadota</taxon>
        <taxon>Betaproteobacteria</taxon>
        <taxon>Neisseriales</taxon>
        <taxon>Chromobacteriaceae</taxon>
        <taxon>Pseudogulbenkiania</taxon>
    </lineage>
</organism>
<dbReference type="eggNOG" id="COG0859">
    <property type="taxonomic scope" value="Bacteria"/>
</dbReference>
<dbReference type="Proteomes" id="UP000003165">
    <property type="component" value="Unassembled WGS sequence"/>
</dbReference>
<dbReference type="CDD" id="cd03789">
    <property type="entry name" value="GT9_LPS_heptosyltransferase"/>
    <property type="match status" value="1"/>
</dbReference>
<dbReference type="InterPro" id="IPR002201">
    <property type="entry name" value="Glyco_trans_9"/>
</dbReference>